<evidence type="ECO:0000313" key="10">
    <source>
        <dbReference type="Proteomes" id="UP000460298"/>
    </source>
</evidence>
<evidence type="ECO:0000256" key="2">
    <source>
        <dbReference type="ARBA" id="ARBA00007613"/>
    </source>
</evidence>
<comment type="caution">
    <text evidence="9">The sequence shown here is derived from an EMBL/GenBank/DDBJ whole genome shotgun (WGS) entry which is preliminary data.</text>
</comment>
<evidence type="ECO:0000256" key="4">
    <source>
        <dbReference type="ARBA" id="ARBA00022452"/>
    </source>
</evidence>
<keyword evidence="5 8" id="KW-0812">Transmembrane</keyword>
<protein>
    <submittedName>
        <fullName evidence="9">TolC family protein</fullName>
    </submittedName>
</protein>
<dbReference type="PANTHER" id="PTHR30026:SF20">
    <property type="entry name" value="OUTER MEMBRANE PROTEIN TOLC"/>
    <property type="match status" value="1"/>
</dbReference>
<dbReference type="Gene3D" id="1.20.1600.10">
    <property type="entry name" value="Outer membrane efflux proteins (OEP)"/>
    <property type="match status" value="1"/>
</dbReference>
<keyword evidence="8" id="KW-1133">Transmembrane helix</keyword>
<gene>
    <name evidence="9" type="ORF">F9K24_11310</name>
</gene>
<evidence type="ECO:0000256" key="8">
    <source>
        <dbReference type="SAM" id="Phobius"/>
    </source>
</evidence>
<evidence type="ECO:0000256" key="7">
    <source>
        <dbReference type="ARBA" id="ARBA00023237"/>
    </source>
</evidence>
<dbReference type="InterPro" id="IPR051906">
    <property type="entry name" value="TolC-like"/>
</dbReference>
<accession>A0A833LYL6</accession>
<feature type="transmembrane region" description="Helical" evidence="8">
    <location>
        <begin position="29"/>
        <end position="48"/>
    </location>
</feature>
<dbReference type="InterPro" id="IPR003423">
    <property type="entry name" value="OMP_efflux"/>
</dbReference>
<dbReference type="EMBL" id="WBUI01000010">
    <property type="protein sequence ID" value="KAB2932184.1"/>
    <property type="molecule type" value="Genomic_DNA"/>
</dbReference>
<dbReference type="GO" id="GO:1990281">
    <property type="term" value="C:efflux pump complex"/>
    <property type="evidence" value="ECO:0007669"/>
    <property type="project" value="TreeGrafter"/>
</dbReference>
<evidence type="ECO:0000256" key="3">
    <source>
        <dbReference type="ARBA" id="ARBA00022448"/>
    </source>
</evidence>
<reference evidence="9 10" key="1">
    <citation type="submission" date="2019-10" db="EMBL/GenBank/DDBJ databases">
        <title>Extracellular Electron Transfer in a Candidatus Methanoperedens spp. Enrichment Culture.</title>
        <authorList>
            <person name="Berger S."/>
            <person name="Rangel Shaw D."/>
            <person name="Berben T."/>
            <person name="In 'T Zandt M."/>
            <person name="Frank J."/>
            <person name="Reimann J."/>
            <person name="Jetten M.S.M."/>
            <person name="Welte C.U."/>
        </authorList>
    </citation>
    <scope>NUCLEOTIDE SEQUENCE [LARGE SCALE GENOMIC DNA]</scope>
    <source>
        <strain evidence="9">SB12</strain>
    </source>
</reference>
<dbReference type="GO" id="GO:0009279">
    <property type="term" value="C:cell outer membrane"/>
    <property type="evidence" value="ECO:0007669"/>
    <property type="project" value="UniProtKB-SubCell"/>
</dbReference>
<evidence type="ECO:0000313" key="9">
    <source>
        <dbReference type="EMBL" id="KAB2932184.1"/>
    </source>
</evidence>
<evidence type="ECO:0000256" key="6">
    <source>
        <dbReference type="ARBA" id="ARBA00023136"/>
    </source>
</evidence>
<organism evidence="9 10">
    <name type="scientific">Leptonema illini</name>
    <dbReference type="NCBI Taxonomy" id="183"/>
    <lineage>
        <taxon>Bacteria</taxon>
        <taxon>Pseudomonadati</taxon>
        <taxon>Spirochaetota</taxon>
        <taxon>Spirochaetia</taxon>
        <taxon>Leptospirales</taxon>
        <taxon>Leptospiraceae</taxon>
        <taxon>Leptonema</taxon>
    </lineage>
</organism>
<dbReference type="GO" id="GO:0015562">
    <property type="term" value="F:efflux transmembrane transporter activity"/>
    <property type="evidence" value="ECO:0007669"/>
    <property type="project" value="InterPro"/>
</dbReference>
<evidence type="ECO:0000256" key="1">
    <source>
        <dbReference type="ARBA" id="ARBA00004442"/>
    </source>
</evidence>
<proteinExistence type="inferred from homology"/>
<dbReference type="AlphaFoldDB" id="A0A833LYL6"/>
<sequence>MEKIRAARSGSVSRHDGVDYGGGRSRKDAFLIVAAFFVIVCFAHPVVLRSEDLSLAEAVEQGWKANSSLRVQENELTKAELDGAIADSFSYPELSLFSSYSHIDPRPGVRKEILPGMAPLELNMGRNDMFSHGAQLRYILYEGGRRSHLQEASKQMKEASRWLLLDRRRTVQFDVRRAYLTILLLKEMEHLATDNLDRHRRRSADADRAFKAGTIARLELLRAQAEEEDARIAVDEAADRKRTGLRQFAILLNVKDLPEPIGDLQRASEQAMHFDVALLRAEEPEFARLMAVSFQRRASEEAAEAKKAESLPTVVTGVKAAQVNPYLGDKRYGPEYSAFLQLSYPIFDSGRSEAVYERAKIEAQNAALQADELERTLKAQYDLLIERIESGRRTILSRKVGVERARLALEAAQVAHKNGSIDLSRLLDAEVLLLKSEVEFLRSTAEFYENLADWERWSGRSSGQFEIFNRSKP</sequence>
<keyword evidence="7" id="KW-0998">Cell outer membrane</keyword>
<dbReference type="Pfam" id="PF02321">
    <property type="entry name" value="OEP"/>
    <property type="match status" value="2"/>
</dbReference>
<evidence type="ECO:0000256" key="5">
    <source>
        <dbReference type="ARBA" id="ARBA00022692"/>
    </source>
</evidence>
<keyword evidence="4" id="KW-1134">Transmembrane beta strand</keyword>
<name>A0A833LYL6_9LEPT</name>
<dbReference type="PANTHER" id="PTHR30026">
    <property type="entry name" value="OUTER MEMBRANE PROTEIN TOLC"/>
    <property type="match status" value="1"/>
</dbReference>
<comment type="subcellular location">
    <subcellularLocation>
        <location evidence="1">Cell outer membrane</location>
    </subcellularLocation>
</comment>
<dbReference type="GO" id="GO:0015288">
    <property type="term" value="F:porin activity"/>
    <property type="evidence" value="ECO:0007669"/>
    <property type="project" value="TreeGrafter"/>
</dbReference>
<keyword evidence="3" id="KW-0813">Transport</keyword>
<comment type="similarity">
    <text evidence="2">Belongs to the outer membrane factor (OMF) (TC 1.B.17) family.</text>
</comment>
<dbReference type="SUPFAM" id="SSF56954">
    <property type="entry name" value="Outer membrane efflux proteins (OEP)"/>
    <property type="match status" value="1"/>
</dbReference>
<dbReference type="Proteomes" id="UP000460298">
    <property type="component" value="Unassembled WGS sequence"/>
</dbReference>
<keyword evidence="6 8" id="KW-0472">Membrane</keyword>